<dbReference type="InterPro" id="IPR042099">
    <property type="entry name" value="ANL_N_sf"/>
</dbReference>
<keyword evidence="2" id="KW-0597">Phosphoprotein</keyword>
<dbReference type="Pfam" id="PF00501">
    <property type="entry name" value="AMP-binding"/>
    <property type="match status" value="1"/>
</dbReference>
<keyword evidence="1" id="KW-0596">Phosphopantetheine</keyword>
<dbReference type="Gene3D" id="3.30.300.30">
    <property type="match status" value="1"/>
</dbReference>
<dbReference type="GO" id="GO:0031956">
    <property type="term" value="F:medium-chain fatty acid-CoA ligase activity"/>
    <property type="evidence" value="ECO:0007669"/>
    <property type="project" value="TreeGrafter"/>
</dbReference>
<dbReference type="SUPFAM" id="SSF56801">
    <property type="entry name" value="Acetyl-CoA synthetase-like"/>
    <property type="match status" value="1"/>
</dbReference>
<reference evidence="4 5" key="1">
    <citation type="submission" date="2016-10" db="EMBL/GenBank/DDBJ databases">
        <authorList>
            <person name="de Groot N.N."/>
        </authorList>
    </citation>
    <scope>NUCLEOTIDE SEQUENCE [LARGE SCALE GENOMIC DNA]</scope>
    <source>
        <strain evidence="4 5">CGMCC 4.7037</strain>
    </source>
</reference>
<dbReference type="PANTHER" id="PTHR43201">
    <property type="entry name" value="ACYL-COA SYNTHETASE"/>
    <property type="match status" value="1"/>
</dbReference>
<dbReference type="InterPro" id="IPR020806">
    <property type="entry name" value="PKS_PP-bd"/>
</dbReference>
<feature type="domain" description="Carrier" evidence="3">
    <location>
        <begin position="463"/>
        <end position="537"/>
    </location>
</feature>
<evidence type="ECO:0000313" key="4">
    <source>
        <dbReference type="EMBL" id="SEH00204.1"/>
    </source>
</evidence>
<dbReference type="GO" id="GO:0006631">
    <property type="term" value="P:fatty acid metabolic process"/>
    <property type="evidence" value="ECO:0007669"/>
    <property type="project" value="TreeGrafter"/>
</dbReference>
<name>A0A1H6EU37_9ACTN</name>
<dbReference type="CDD" id="cd04433">
    <property type="entry name" value="AFD_class_I"/>
    <property type="match status" value="1"/>
</dbReference>
<evidence type="ECO:0000256" key="2">
    <source>
        <dbReference type="ARBA" id="ARBA00022553"/>
    </source>
</evidence>
<gene>
    <name evidence="4" type="ORF">SAMN05444920_115183</name>
</gene>
<dbReference type="OrthoDB" id="4363623at2"/>
<dbReference type="InterPro" id="IPR000873">
    <property type="entry name" value="AMP-dep_synth/lig_dom"/>
</dbReference>
<protein>
    <submittedName>
        <fullName evidence="4">Acyl-CoA synthetase (AMP-forming)/AMP-acid ligase II</fullName>
    </submittedName>
</protein>
<evidence type="ECO:0000259" key="3">
    <source>
        <dbReference type="PROSITE" id="PS50075"/>
    </source>
</evidence>
<dbReference type="Proteomes" id="UP000236732">
    <property type="component" value="Unassembled WGS sequence"/>
</dbReference>
<keyword evidence="4" id="KW-0436">Ligase</keyword>
<sequence>MTRFAELVDRALVARAATMPEEVAFRTDDGQTLTYAGWDAASRALAGELAAAAPGTGHAAGLSYTGRDWLGYAVAVAAVYRAGFVCVPIHKDAPADAAASVGCALVITPDTGIQVTGGRAYAARDELADLMFTSGTTGAPRPVPVSARGVIAAELGPDLVERPPPPRRSRYLHALPPGSAWAQTLVRAALRGEVEIVAQRRFDPGAFAALVEFLRPARIGLVPAMARLLVDTTRGRTLGDHGVEHVFCSAAPLAPATFRDLTALFAGATVLNVYTLSEARWANICGVHDPGKPTAVGPVPPGVEVVVLDESGAPAPAHSAGELVLRRLGEEVRTGDVGRVDEDGIVHVLGRADEILNVGGVKVSAREIVQALEEHPSVREAAVVGLDHPVLGTEVAAAVVFARPGDVPALLDDLRRRLPDLQVPRRVLPVAELPRTELGKVRLGEIKDRLTAAAPRTRGPGPLTRDGVVAAVREEVARELGVPAGLDDDLFDLGATSLSAVRIAERLSARLGVDVRPHVLMESVTAGRVVDAILGATV</sequence>
<dbReference type="InterPro" id="IPR036736">
    <property type="entry name" value="ACP-like_sf"/>
</dbReference>
<dbReference type="Pfam" id="PF00550">
    <property type="entry name" value="PP-binding"/>
    <property type="match status" value="1"/>
</dbReference>
<dbReference type="AlphaFoldDB" id="A0A1H6EU37"/>
<dbReference type="InterPro" id="IPR009081">
    <property type="entry name" value="PP-bd_ACP"/>
</dbReference>
<dbReference type="Gene3D" id="3.40.50.12780">
    <property type="entry name" value="N-terminal domain of ligase-like"/>
    <property type="match status" value="1"/>
</dbReference>
<dbReference type="RefSeq" id="WP_103961364.1">
    <property type="nucleotide sequence ID" value="NZ_FNVT01000015.1"/>
</dbReference>
<dbReference type="SUPFAM" id="SSF47336">
    <property type="entry name" value="ACP-like"/>
    <property type="match status" value="1"/>
</dbReference>
<dbReference type="SMART" id="SM00823">
    <property type="entry name" value="PKS_PP"/>
    <property type="match status" value="1"/>
</dbReference>
<evidence type="ECO:0000256" key="1">
    <source>
        <dbReference type="ARBA" id="ARBA00022450"/>
    </source>
</evidence>
<dbReference type="PROSITE" id="PS50075">
    <property type="entry name" value="CARRIER"/>
    <property type="match status" value="1"/>
</dbReference>
<evidence type="ECO:0000313" key="5">
    <source>
        <dbReference type="Proteomes" id="UP000236732"/>
    </source>
</evidence>
<dbReference type="Gene3D" id="1.10.1200.10">
    <property type="entry name" value="ACP-like"/>
    <property type="match status" value="1"/>
</dbReference>
<dbReference type="InterPro" id="IPR025110">
    <property type="entry name" value="AMP-bd_C"/>
</dbReference>
<dbReference type="PANTHER" id="PTHR43201:SF32">
    <property type="entry name" value="2-SUCCINYLBENZOATE--COA LIGASE, CHLOROPLASTIC_PEROXISOMAL"/>
    <property type="match status" value="1"/>
</dbReference>
<dbReference type="InterPro" id="IPR020845">
    <property type="entry name" value="AMP-binding_CS"/>
</dbReference>
<accession>A0A1H6EU37</accession>
<dbReference type="GO" id="GO:0031177">
    <property type="term" value="F:phosphopantetheine binding"/>
    <property type="evidence" value="ECO:0007669"/>
    <property type="project" value="InterPro"/>
</dbReference>
<proteinExistence type="predicted"/>
<dbReference type="InterPro" id="IPR045851">
    <property type="entry name" value="AMP-bd_C_sf"/>
</dbReference>
<dbReference type="PROSITE" id="PS00455">
    <property type="entry name" value="AMP_BINDING"/>
    <property type="match status" value="1"/>
</dbReference>
<keyword evidence="5" id="KW-1185">Reference proteome</keyword>
<organism evidence="4 5">
    <name type="scientific">Nonomuraea solani</name>
    <dbReference type="NCBI Taxonomy" id="1144553"/>
    <lineage>
        <taxon>Bacteria</taxon>
        <taxon>Bacillati</taxon>
        <taxon>Actinomycetota</taxon>
        <taxon>Actinomycetes</taxon>
        <taxon>Streptosporangiales</taxon>
        <taxon>Streptosporangiaceae</taxon>
        <taxon>Nonomuraea</taxon>
    </lineage>
</organism>
<dbReference type="EMBL" id="FNVT01000015">
    <property type="protein sequence ID" value="SEH00204.1"/>
    <property type="molecule type" value="Genomic_DNA"/>
</dbReference>
<dbReference type="Pfam" id="PF13193">
    <property type="entry name" value="AMP-binding_C"/>
    <property type="match status" value="1"/>
</dbReference>